<evidence type="ECO:0000256" key="3">
    <source>
        <dbReference type="ARBA" id="ARBA00022833"/>
    </source>
</evidence>
<keyword evidence="3 5" id="KW-0862">Zinc</keyword>
<dbReference type="EMBL" id="UYWY01019705">
    <property type="protein sequence ID" value="VDM38877.1"/>
    <property type="molecule type" value="Genomic_DNA"/>
</dbReference>
<dbReference type="SUPFAM" id="SSF57716">
    <property type="entry name" value="Glucocorticoid receptor-like (DNA-binding domain)"/>
    <property type="match status" value="2"/>
</dbReference>
<dbReference type="Gene3D" id="2.10.110.10">
    <property type="entry name" value="Cysteine Rich Protein"/>
    <property type="match status" value="2"/>
</dbReference>
<name>A0A183UGD6_TOXCA</name>
<dbReference type="PANTHER" id="PTHR45787">
    <property type="entry name" value="LD11652P"/>
    <property type="match status" value="1"/>
</dbReference>
<dbReference type="SMART" id="SM00132">
    <property type="entry name" value="LIM"/>
    <property type="match status" value="1"/>
</dbReference>
<dbReference type="PROSITE" id="PS50023">
    <property type="entry name" value="LIM_DOMAIN_2"/>
    <property type="match status" value="1"/>
</dbReference>
<evidence type="ECO:0000256" key="1">
    <source>
        <dbReference type="ARBA" id="ARBA00022723"/>
    </source>
</evidence>
<evidence type="ECO:0000313" key="8">
    <source>
        <dbReference type="Proteomes" id="UP000050794"/>
    </source>
</evidence>
<protein>
    <submittedName>
        <fullName evidence="9">LIM zinc-binding domain-containing protein</fullName>
    </submittedName>
</protein>
<keyword evidence="1 5" id="KW-0479">Metal-binding</keyword>
<sequence>MLMENVGYCTCCHCRLGELGSKLYYKQSMILCTRDYLRLFGLTGVCAACDKNIPAFELVMRAKSNVYHLQCFACQICNHRFCIGDKYYLCDNKILCQYDYEERMTFLQAAYNNQSFTEITKNIQQLEDFEQGEAGLVSI</sequence>
<reference evidence="7 8" key="2">
    <citation type="submission" date="2018-11" db="EMBL/GenBank/DDBJ databases">
        <authorList>
            <consortium name="Pathogen Informatics"/>
        </authorList>
    </citation>
    <scope>NUCLEOTIDE SEQUENCE [LARGE SCALE GENOMIC DNA]</scope>
</reference>
<dbReference type="PANTHER" id="PTHR45787:SF1">
    <property type="entry name" value="LIM ZINC-BINDING DOMAIN-CONTAINING PROTEIN"/>
    <property type="match status" value="1"/>
</dbReference>
<evidence type="ECO:0000256" key="4">
    <source>
        <dbReference type="ARBA" id="ARBA00023038"/>
    </source>
</evidence>
<accession>A0A183UGD6</accession>
<evidence type="ECO:0000256" key="2">
    <source>
        <dbReference type="ARBA" id="ARBA00022737"/>
    </source>
</evidence>
<dbReference type="GO" id="GO:0140297">
    <property type="term" value="F:DNA-binding transcription factor binding"/>
    <property type="evidence" value="ECO:0007669"/>
    <property type="project" value="TreeGrafter"/>
</dbReference>
<dbReference type="Pfam" id="PF00412">
    <property type="entry name" value="LIM"/>
    <property type="match status" value="1"/>
</dbReference>
<feature type="domain" description="LIM zinc-binding" evidence="6">
    <location>
        <begin position="44"/>
        <end position="106"/>
    </location>
</feature>
<dbReference type="InterPro" id="IPR050945">
    <property type="entry name" value="LMO_RBTN_TF"/>
</dbReference>
<proteinExistence type="predicted"/>
<organism evidence="8 9">
    <name type="scientific">Toxocara canis</name>
    <name type="common">Canine roundworm</name>
    <dbReference type="NCBI Taxonomy" id="6265"/>
    <lineage>
        <taxon>Eukaryota</taxon>
        <taxon>Metazoa</taxon>
        <taxon>Ecdysozoa</taxon>
        <taxon>Nematoda</taxon>
        <taxon>Chromadorea</taxon>
        <taxon>Rhabditida</taxon>
        <taxon>Spirurina</taxon>
        <taxon>Ascaridomorpha</taxon>
        <taxon>Ascaridoidea</taxon>
        <taxon>Toxocaridae</taxon>
        <taxon>Toxocara</taxon>
    </lineage>
</organism>
<evidence type="ECO:0000256" key="5">
    <source>
        <dbReference type="PROSITE-ProRule" id="PRU00125"/>
    </source>
</evidence>
<dbReference type="GO" id="GO:0005634">
    <property type="term" value="C:nucleus"/>
    <property type="evidence" value="ECO:0007669"/>
    <property type="project" value="TreeGrafter"/>
</dbReference>
<keyword evidence="4 5" id="KW-0440">LIM domain</keyword>
<evidence type="ECO:0000313" key="7">
    <source>
        <dbReference type="EMBL" id="VDM38877.1"/>
    </source>
</evidence>
<dbReference type="InterPro" id="IPR001781">
    <property type="entry name" value="Znf_LIM"/>
</dbReference>
<reference evidence="9" key="1">
    <citation type="submission" date="2016-06" db="UniProtKB">
        <authorList>
            <consortium name="WormBaseParasite"/>
        </authorList>
    </citation>
    <scope>IDENTIFICATION</scope>
</reference>
<dbReference type="PROSITE" id="PS00478">
    <property type="entry name" value="LIM_DOMAIN_1"/>
    <property type="match status" value="1"/>
</dbReference>
<dbReference type="AlphaFoldDB" id="A0A183UGD6"/>
<dbReference type="GO" id="GO:0046872">
    <property type="term" value="F:metal ion binding"/>
    <property type="evidence" value="ECO:0007669"/>
    <property type="project" value="UniProtKB-KW"/>
</dbReference>
<gene>
    <name evidence="7" type="ORF">TCNE_LOCUS7556</name>
</gene>
<dbReference type="GO" id="GO:0003713">
    <property type="term" value="F:transcription coactivator activity"/>
    <property type="evidence" value="ECO:0007669"/>
    <property type="project" value="TreeGrafter"/>
</dbReference>
<evidence type="ECO:0000313" key="9">
    <source>
        <dbReference type="WBParaSite" id="TCNE_0000755601-mRNA-1"/>
    </source>
</evidence>
<dbReference type="Proteomes" id="UP000050794">
    <property type="component" value="Unassembled WGS sequence"/>
</dbReference>
<dbReference type="GO" id="GO:0045944">
    <property type="term" value="P:positive regulation of transcription by RNA polymerase II"/>
    <property type="evidence" value="ECO:0007669"/>
    <property type="project" value="TreeGrafter"/>
</dbReference>
<dbReference type="WBParaSite" id="TCNE_0000755601-mRNA-1">
    <property type="protein sequence ID" value="TCNE_0000755601-mRNA-1"/>
    <property type="gene ID" value="TCNE_0000755601"/>
</dbReference>
<keyword evidence="2" id="KW-0677">Repeat</keyword>
<dbReference type="FunFam" id="2.10.110.10:FF:000016">
    <property type="entry name" value="LIM domain only 3"/>
    <property type="match status" value="1"/>
</dbReference>
<keyword evidence="8" id="KW-1185">Reference proteome</keyword>
<evidence type="ECO:0000259" key="6">
    <source>
        <dbReference type="PROSITE" id="PS50023"/>
    </source>
</evidence>